<feature type="compositionally biased region" description="Basic and acidic residues" evidence="1">
    <location>
        <begin position="1"/>
        <end position="14"/>
    </location>
</feature>
<dbReference type="Proteomes" id="UP000283805">
    <property type="component" value="Unassembled WGS sequence"/>
</dbReference>
<comment type="caution">
    <text evidence="2">The sequence shown here is derived from an EMBL/GenBank/DDBJ whole genome shotgun (WGS) entry which is preliminary data.</text>
</comment>
<evidence type="ECO:0000313" key="2">
    <source>
        <dbReference type="EMBL" id="RKD95586.1"/>
    </source>
</evidence>
<evidence type="ECO:0000313" key="3">
    <source>
        <dbReference type="Proteomes" id="UP000283805"/>
    </source>
</evidence>
<name>A0A3R7EFL2_9EURY</name>
<feature type="compositionally biased region" description="Basic and acidic residues" evidence="1">
    <location>
        <begin position="43"/>
        <end position="52"/>
    </location>
</feature>
<keyword evidence="3" id="KW-1185">Reference proteome</keyword>
<feature type="region of interest" description="Disordered" evidence="1">
    <location>
        <begin position="1"/>
        <end position="60"/>
    </location>
</feature>
<reference evidence="2 3" key="1">
    <citation type="submission" date="2018-09" db="EMBL/GenBank/DDBJ databases">
        <title>Genomic Encyclopedia of Archaeal and Bacterial Type Strains, Phase II (KMG-II): from individual species to whole genera.</title>
        <authorList>
            <person name="Goeker M."/>
        </authorList>
    </citation>
    <scope>NUCLEOTIDE SEQUENCE [LARGE SCALE GENOMIC DNA]</scope>
    <source>
        <strain evidence="2 3">DSM 13151</strain>
    </source>
</reference>
<proteinExistence type="predicted"/>
<accession>A0A3R7EFL2</accession>
<dbReference type="OrthoDB" id="223633at2157"/>
<gene>
    <name evidence="2" type="ORF">ATJ93_2444</name>
</gene>
<dbReference type="AlphaFoldDB" id="A0A3R7EFL2"/>
<organism evidence="2 3">
    <name type="scientific">Halopiger aswanensis</name>
    <dbReference type="NCBI Taxonomy" id="148449"/>
    <lineage>
        <taxon>Archaea</taxon>
        <taxon>Methanobacteriati</taxon>
        <taxon>Methanobacteriota</taxon>
        <taxon>Stenosarchaea group</taxon>
        <taxon>Halobacteria</taxon>
        <taxon>Halobacteriales</taxon>
        <taxon>Natrialbaceae</taxon>
        <taxon>Halopiger</taxon>
    </lineage>
</organism>
<dbReference type="EMBL" id="RAPO01000002">
    <property type="protein sequence ID" value="RKD95586.1"/>
    <property type="molecule type" value="Genomic_DNA"/>
</dbReference>
<protein>
    <submittedName>
        <fullName evidence="2">Uncharacterized protein</fullName>
    </submittedName>
</protein>
<sequence>MQRKQTDWKPKNGETDDDAWTHTGAHEVTEGEVDGNVEFDDELKEKSRKASESSDASDSN</sequence>
<evidence type="ECO:0000256" key="1">
    <source>
        <dbReference type="SAM" id="MobiDB-lite"/>
    </source>
</evidence>
<dbReference type="RefSeq" id="WP_120244841.1">
    <property type="nucleotide sequence ID" value="NZ_RAPO01000002.1"/>
</dbReference>
<feature type="compositionally biased region" description="Acidic residues" evidence="1">
    <location>
        <begin position="30"/>
        <end position="42"/>
    </location>
</feature>